<dbReference type="RefSeq" id="WP_038558938.1">
    <property type="nucleotide sequence ID" value="NZ_CP008876.1"/>
</dbReference>
<dbReference type="AlphaFoldDB" id="A0A075LGV7"/>
<dbReference type="GO" id="GO:1904680">
    <property type="term" value="F:peptide transmembrane transporter activity"/>
    <property type="evidence" value="ECO:0007669"/>
    <property type="project" value="TreeGrafter"/>
</dbReference>
<feature type="signal peptide" evidence="4">
    <location>
        <begin position="1"/>
        <end position="19"/>
    </location>
</feature>
<dbReference type="InterPro" id="IPR030678">
    <property type="entry name" value="Peptide/Ni-bd"/>
</dbReference>
<feature type="domain" description="Solute-binding protein family 5" evidence="5">
    <location>
        <begin position="83"/>
        <end position="451"/>
    </location>
</feature>
<dbReference type="KEGG" id="tap:GZ22_04190"/>
<evidence type="ECO:0000256" key="3">
    <source>
        <dbReference type="ARBA" id="ARBA00022729"/>
    </source>
</evidence>
<dbReference type="PANTHER" id="PTHR30290:SF38">
    <property type="entry name" value="D,D-DIPEPTIDE-BINDING PERIPLASMIC PROTEIN DDPA-RELATED"/>
    <property type="match status" value="1"/>
</dbReference>
<reference evidence="6 7" key="1">
    <citation type="submission" date="2014-07" db="EMBL/GenBank/DDBJ databases">
        <title>Complete genome sequence of a moderately halophilic bacterium Terribacillus aidingensis MP602, isolated from Cryptomeria fortunei in Tianmu mountain in China.</title>
        <authorList>
            <person name="Wang Y."/>
            <person name="Lu P."/>
            <person name="Zhang L."/>
        </authorList>
    </citation>
    <scope>NUCLEOTIDE SEQUENCE [LARGE SCALE GENOMIC DNA]</scope>
    <source>
        <strain evidence="6 7">MP602</strain>
    </source>
</reference>
<dbReference type="GeneID" id="34221802"/>
<evidence type="ECO:0000313" key="6">
    <source>
        <dbReference type="EMBL" id="AIF65910.1"/>
    </source>
</evidence>
<comment type="similarity">
    <text evidence="2">Belongs to the bacterial solute-binding protein 5 family.</text>
</comment>
<dbReference type="GO" id="GO:0042597">
    <property type="term" value="C:periplasmic space"/>
    <property type="evidence" value="ECO:0007669"/>
    <property type="project" value="UniProtKB-ARBA"/>
</dbReference>
<dbReference type="Pfam" id="PF00496">
    <property type="entry name" value="SBP_bac_5"/>
    <property type="match status" value="1"/>
</dbReference>
<dbReference type="EMBL" id="CP008876">
    <property type="protein sequence ID" value="AIF65910.1"/>
    <property type="molecule type" value="Genomic_DNA"/>
</dbReference>
<dbReference type="GO" id="GO:0043190">
    <property type="term" value="C:ATP-binding cassette (ABC) transporter complex"/>
    <property type="evidence" value="ECO:0007669"/>
    <property type="project" value="InterPro"/>
</dbReference>
<dbReference type="PROSITE" id="PS01040">
    <property type="entry name" value="SBP_BACTERIAL_5"/>
    <property type="match status" value="1"/>
</dbReference>
<dbReference type="OrthoDB" id="9796817at2"/>
<dbReference type="PROSITE" id="PS51257">
    <property type="entry name" value="PROKAR_LIPOPROTEIN"/>
    <property type="match status" value="1"/>
</dbReference>
<name>A0A075LGV7_9BACI</name>
<dbReference type="InterPro" id="IPR023765">
    <property type="entry name" value="SBP_5_CS"/>
</dbReference>
<dbReference type="Gene3D" id="3.10.105.10">
    <property type="entry name" value="Dipeptide-binding Protein, Domain 3"/>
    <property type="match status" value="1"/>
</dbReference>
<dbReference type="Gene3D" id="3.40.190.10">
    <property type="entry name" value="Periplasmic binding protein-like II"/>
    <property type="match status" value="1"/>
</dbReference>
<protein>
    <recommendedName>
        <fullName evidence="5">Solute-binding protein family 5 domain-containing protein</fullName>
    </recommendedName>
</protein>
<feature type="chain" id="PRO_5038389169" description="Solute-binding protein family 5 domain-containing protein" evidence="4">
    <location>
        <begin position="20"/>
        <end position="528"/>
    </location>
</feature>
<keyword evidence="3 4" id="KW-0732">Signal</keyword>
<evidence type="ECO:0000259" key="5">
    <source>
        <dbReference type="Pfam" id="PF00496"/>
    </source>
</evidence>
<dbReference type="GO" id="GO:0015833">
    <property type="term" value="P:peptide transport"/>
    <property type="evidence" value="ECO:0007669"/>
    <property type="project" value="TreeGrafter"/>
</dbReference>
<gene>
    <name evidence="6" type="ORF">GZ22_04190</name>
</gene>
<dbReference type="InterPro" id="IPR039424">
    <property type="entry name" value="SBP_5"/>
</dbReference>
<sequence length="528" mass="58830">MNKKFALILFGLMATIALFGCSSNSSSSSGASGGDPVEGGDLNVAMTADPDTLDWMYSGESATRKIGWHIYEGLFAIDHDYQVRPLLADDHTVSDDKKTYTITLRDGLKFHNGQDVTAEDAKASIDRWLKVSSVGKIAATHVDSVEATDNLTLVITLNDPYTALLTDMSAPKASAVIIPADIAEAAGEQPLTNEQLIGTGPFKFDSWKRGNEIVLSKFDDYQSREEEDWGGLTGKKTAYLDTIHFKIVKDPQVMLNGLKTDLYDYVQSIPLDLYDVVDTTPNVEPAISSNGYSVITPDKSEAPFDDIKVREALHAALDKEAIAKATYGNSEFYNLDGALFTPDQTALYSDQNIDNFEAFNQDEAKKLLEDSSYDGQPVKIIFSNDHAEYKKIAEIAEQQLEAVGFNVELESYEWATYLEKWSDGSNWDMVVVGWSPFFSPNQAGVVSQDSNSSGWYNSERWQELITQWGEAEDEAAQQEILAELNKTIYDELPFEKVSNLSTLDARTSNLQDYDDWYGPRFWNTWKSQ</sequence>
<dbReference type="PIRSF" id="PIRSF002741">
    <property type="entry name" value="MppA"/>
    <property type="match status" value="1"/>
</dbReference>
<evidence type="ECO:0000256" key="2">
    <source>
        <dbReference type="ARBA" id="ARBA00005695"/>
    </source>
</evidence>
<accession>A0A075LGV7</accession>
<evidence type="ECO:0000256" key="1">
    <source>
        <dbReference type="ARBA" id="ARBA00004193"/>
    </source>
</evidence>
<dbReference type="InterPro" id="IPR000914">
    <property type="entry name" value="SBP_5_dom"/>
</dbReference>
<evidence type="ECO:0000256" key="4">
    <source>
        <dbReference type="SAM" id="SignalP"/>
    </source>
</evidence>
<dbReference type="PANTHER" id="PTHR30290">
    <property type="entry name" value="PERIPLASMIC BINDING COMPONENT OF ABC TRANSPORTER"/>
    <property type="match status" value="1"/>
</dbReference>
<comment type="subcellular location">
    <subcellularLocation>
        <location evidence="1">Cell membrane</location>
        <topology evidence="1">Lipid-anchor</topology>
    </subcellularLocation>
</comment>
<proteinExistence type="inferred from homology"/>
<organism evidence="6 7">
    <name type="scientific">Terribacillus saccharophilus</name>
    <dbReference type="NCBI Taxonomy" id="361277"/>
    <lineage>
        <taxon>Bacteria</taxon>
        <taxon>Bacillati</taxon>
        <taxon>Bacillota</taxon>
        <taxon>Bacilli</taxon>
        <taxon>Bacillales</taxon>
        <taxon>Bacillaceae</taxon>
        <taxon>Terribacillus</taxon>
    </lineage>
</organism>
<dbReference type="SUPFAM" id="SSF53850">
    <property type="entry name" value="Periplasmic binding protein-like II"/>
    <property type="match status" value="1"/>
</dbReference>
<dbReference type="Proteomes" id="UP000027980">
    <property type="component" value="Chromosome"/>
</dbReference>
<dbReference type="HOGENOM" id="CLU_017028_7_1_9"/>
<evidence type="ECO:0000313" key="7">
    <source>
        <dbReference type="Proteomes" id="UP000027980"/>
    </source>
</evidence>